<dbReference type="InterPro" id="IPR020288">
    <property type="entry name" value="Sheath_initiator"/>
</dbReference>
<dbReference type="RefSeq" id="WP_131918918.1">
    <property type="nucleotide sequence ID" value="NZ_JAOQNU010000008.1"/>
</dbReference>
<comment type="caution">
    <text evidence="1">The sequence shown here is derived from an EMBL/GenBank/DDBJ whole genome shotgun (WGS) entry which is preliminary data.</text>
</comment>
<name>A0A4R2RPX4_9FIRM</name>
<dbReference type="SUPFAM" id="SSF160719">
    <property type="entry name" value="gpW/gp25-like"/>
    <property type="match status" value="1"/>
</dbReference>
<organism evidence="1 2">
    <name type="scientific">Heliophilum fasciatum</name>
    <dbReference type="NCBI Taxonomy" id="35700"/>
    <lineage>
        <taxon>Bacteria</taxon>
        <taxon>Bacillati</taxon>
        <taxon>Bacillota</taxon>
        <taxon>Clostridia</taxon>
        <taxon>Eubacteriales</taxon>
        <taxon>Heliobacteriaceae</taxon>
        <taxon>Heliophilum</taxon>
    </lineage>
</organism>
<evidence type="ECO:0000313" key="1">
    <source>
        <dbReference type="EMBL" id="TCP64779.1"/>
    </source>
</evidence>
<dbReference type="OrthoDB" id="89089at2"/>
<dbReference type="Proteomes" id="UP000294813">
    <property type="component" value="Unassembled WGS sequence"/>
</dbReference>
<reference evidence="1 2" key="1">
    <citation type="submission" date="2019-03" db="EMBL/GenBank/DDBJ databases">
        <title>Genomic Encyclopedia of Type Strains, Phase IV (KMG-IV): sequencing the most valuable type-strain genomes for metagenomic binning, comparative biology and taxonomic classification.</title>
        <authorList>
            <person name="Goeker M."/>
        </authorList>
    </citation>
    <scope>NUCLEOTIDE SEQUENCE [LARGE SCALE GENOMIC DNA]</scope>
    <source>
        <strain evidence="1 2">DSM 11170</strain>
    </source>
</reference>
<protein>
    <submittedName>
        <fullName evidence="1">Uncharacterized protein DUF2634</fullName>
    </submittedName>
</protein>
<dbReference type="EMBL" id="SLXT01000008">
    <property type="protein sequence ID" value="TCP64779.1"/>
    <property type="molecule type" value="Genomic_DNA"/>
</dbReference>
<dbReference type="Pfam" id="PF10934">
    <property type="entry name" value="Sheath_initiator"/>
    <property type="match status" value="1"/>
</dbReference>
<dbReference type="AlphaFoldDB" id="A0A4R2RPX4"/>
<keyword evidence="2" id="KW-1185">Reference proteome</keyword>
<evidence type="ECO:0000313" key="2">
    <source>
        <dbReference type="Proteomes" id="UP000294813"/>
    </source>
</evidence>
<accession>A0A4R2RPX4</accession>
<dbReference type="Gene3D" id="3.10.450.40">
    <property type="match status" value="1"/>
</dbReference>
<sequence length="135" mass="15082">MIPLGGVVSTQNVKVESYPSKTYRLDVSTGQVVGTVDNIEAVKQAVFKILSTERYRHPIYSFNYGFEMDGLIGMDPLLLRSELQRRIQEALLQDDRITRIDDMQIEISGDNAVATFTVITKYGDFQATKGVMGSV</sequence>
<proteinExistence type="predicted"/>
<gene>
    <name evidence="1" type="ORF">EDD73_108132</name>
</gene>